<name>A0A8J3DAF7_9BACT</name>
<evidence type="ECO:0000313" key="5">
    <source>
        <dbReference type="Proteomes" id="UP000598271"/>
    </source>
</evidence>
<dbReference type="PANTHER" id="PTHR48106">
    <property type="entry name" value="QUINONE OXIDOREDUCTASE PIG3-RELATED"/>
    <property type="match status" value="1"/>
</dbReference>
<dbReference type="Proteomes" id="UP000598271">
    <property type="component" value="Unassembled WGS sequence"/>
</dbReference>
<keyword evidence="2" id="KW-0560">Oxidoreductase</keyword>
<dbReference type="RefSeq" id="WP_189564568.1">
    <property type="nucleotide sequence ID" value="NZ_BMXF01000002.1"/>
</dbReference>
<comment type="caution">
    <text evidence="4">The sequence shown here is derived from an EMBL/GenBank/DDBJ whole genome shotgun (WGS) entry which is preliminary data.</text>
</comment>
<dbReference type="InterPro" id="IPR020843">
    <property type="entry name" value="ER"/>
</dbReference>
<organism evidence="4 5">
    <name type="scientific">Persicitalea jodogahamensis</name>
    <dbReference type="NCBI Taxonomy" id="402147"/>
    <lineage>
        <taxon>Bacteria</taxon>
        <taxon>Pseudomonadati</taxon>
        <taxon>Bacteroidota</taxon>
        <taxon>Cytophagia</taxon>
        <taxon>Cytophagales</taxon>
        <taxon>Spirosomataceae</taxon>
        <taxon>Persicitalea</taxon>
    </lineage>
</organism>
<evidence type="ECO:0000313" key="4">
    <source>
        <dbReference type="EMBL" id="GHB68775.1"/>
    </source>
</evidence>
<dbReference type="InterPro" id="IPR013149">
    <property type="entry name" value="ADH-like_C"/>
</dbReference>
<evidence type="ECO:0000259" key="3">
    <source>
        <dbReference type="SMART" id="SM00829"/>
    </source>
</evidence>
<reference evidence="4 5" key="1">
    <citation type="journal article" date="2014" name="Int. J. Syst. Evol. Microbiol.">
        <title>Complete genome sequence of Corynebacterium casei LMG S-19264T (=DSM 44701T), isolated from a smear-ripened cheese.</title>
        <authorList>
            <consortium name="US DOE Joint Genome Institute (JGI-PGF)"/>
            <person name="Walter F."/>
            <person name="Albersmeier A."/>
            <person name="Kalinowski J."/>
            <person name="Ruckert C."/>
        </authorList>
    </citation>
    <scope>NUCLEOTIDE SEQUENCE [LARGE SCALE GENOMIC DNA]</scope>
    <source>
        <strain evidence="4 5">KCTC 12866</strain>
    </source>
</reference>
<keyword evidence="5" id="KW-1185">Reference proteome</keyword>
<dbReference type="Gene3D" id="3.40.50.720">
    <property type="entry name" value="NAD(P)-binding Rossmann-like Domain"/>
    <property type="match status" value="1"/>
</dbReference>
<dbReference type="Pfam" id="PF00107">
    <property type="entry name" value="ADH_zinc_N"/>
    <property type="match status" value="1"/>
</dbReference>
<gene>
    <name evidence="4" type="ORF">GCM10007390_22790</name>
</gene>
<evidence type="ECO:0000256" key="2">
    <source>
        <dbReference type="ARBA" id="ARBA00023002"/>
    </source>
</evidence>
<dbReference type="InterPro" id="IPR013154">
    <property type="entry name" value="ADH-like_N"/>
</dbReference>
<accession>A0A8J3DAF7</accession>
<dbReference type="SUPFAM" id="SSF51735">
    <property type="entry name" value="NAD(P)-binding Rossmann-fold domains"/>
    <property type="match status" value="1"/>
</dbReference>
<dbReference type="SUPFAM" id="SSF50129">
    <property type="entry name" value="GroES-like"/>
    <property type="match status" value="1"/>
</dbReference>
<sequence>MLAIQIKQPGSADELYLAPFPTPKPEANEIRVRVHATALNRADIMQREGKYPPPEGASLIMGLEIAGEVESVGEDVTRWQIGDKVFGLLPGGGYAEFAVMHQDMAMPIPDGWEFTDAAAVPEVFLTAFQALHWVGGLKAGETVLLHAGASGVGTAAIQLAQLMGAEVIVTASSGKHELCLELGAKHAIDYRKGPFLEKLKDLTEDKGVNLIVDPIGGDYFDQNIQALQTDGRLVMLAVMAGGKTSANIGPIVFKRLQISGTTLRSRSRAYQIKLTQEFKDFAYEALENKTIRPVVDEVFSWHDVAKAHRYMEANLSAGKVVLQIKE</sequence>
<dbReference type="InterPro" id="IPR036291">
    <property type="entry name" value="NAD(P)-bd_dom_sf"/>
</dbReference>
<dbReference type="NCBIfam" id="TIGR02824">
    <property type="entry name" value="quinone_pig3"/>
    <property type="match status" value="1"/>
</dbReference>
<dbReference type="InterPro" id="IPR014189">
    <property type="entry name" value="Quinone_OxRdtase_PIG3"/>
</dbReference>
<dbReference type="Pfam" id="PF08240">
    <property type="entry name" value="ADH_N"/>
    <property type="match status" value="1"/>
</dbReference>
<dbReference type="GO" id="GO:0070402">
    <property type="term" value="F:NADPH binding"/>
    <property type="evidence" value="ECO:0007669"/>
    <property type="project" value="TreeGrafter"/>
</dbReference>
<proteinExistence type="predicted"/>
<feature type="domain" description="Enoyl reductase (ER)" evidence="3">
    <location>
        <begin position="10"/>
        <end position="322"/>
    </location>
</feature>
<dbReference type="GO" id="GO:0016651">
    <property type="term" value="F:oxidoreductase activity, acting on NAD(P)H"/>
    <property type="evidence" value="ECO:0007669"/>
    <property type="project" value="TreeGrafter"/>
</dbReference>
<dbReference type="AlphaFoldDB" id="A0A8J3DAF7"/>
<dbReference type="SMART" id="SM00829">
    <property type="entry name" value="PKS_ER"/>
    <property type="match status" value="1"/>
</dbReference>
<dbReference type="InterPro" id="IPR011032">
    <property type="entry name" value="GroES-like_sf"/>
</dbReference>
<dbReference type="CDD" id="cd05276">
    <property type="entry name" value="p53_inducible_oxidoreductase"/>
    <property type="match status" value="1"/>
</dbReference>
<keyword evidence="1" id="KW-0521">NADP</keyword>
<dbReference type="Gene3D" id="3.90.180.10">
    <property type="entry name" value="Medium-chain alcohol dehydrogenases, catalytic domain"/>
    <property type="match status" value="1"/>
</dbReference>
<protein>
    <submittedName>
        <fullName evidence="4">NAD(P)H quinone oxidoreductase</fullName>
    </submittedName>
</protein>
<dbReference type="PANTHER" id="PTHR48106:SF18">
    <property type="entry name" value="QUINONE OXIDOREDUCTASE PIG3"/>
    <property type="match status" value="1"/>
</dbReference>
<evidence type="ECO:0000256" key="1">
    <source>
        <dbReference type="ARBA" id="ARBA00022857"/>
    </source>
</evidence>
<dbReference type="EMBL" id="BMXF01000002">
    <property type="protein sequence ID" value="GHB68775.1"/>
    <property type="molecule type" value="Genomic_DNA"/>
</dbReference>